<feature type="transmembrane region" description="Helical" evidence="1">
    <location>
        <begin position="317"/>
        <end position="341"/>
    </location>
</feature>
<sequence>MIYAEISIHLKTCKDDPYPSFRCQIIDGTNTIDSSEEVQLEITGNPKYIDSPSIIFPLTSKAFELGEVLQLQCTGEKDFRTQTDTDIRWCKSVSGQYQVISLQDTPQTQIVSQREDGCTYVQKSEIFYHITEEDNDLDIMCELEYIKNSKICGKGRFNSTLRISTHLKGDGWTLSPIMIYNEDSMLNSQNITLEGIGNTVQLICVGSNTNQTDSIMEGMMWCIRKTNNTEWTPIVLQENKLETVINSSGKIRIYSKVTYHLIGLEKSIDIMCQISSSPKCGSGVISSNVSLQINPSESEGQYYLKQREIVEPERTEAWLAVTLIISVTLLVVILVLATVLLKRAHRKGGLSLFGFVIKRESKQIVTGPNENYTNTEFNRDHSPEEISRDIYQIQHSSSTANGSGNTYEMHLNPDKQPTYEEITKNAGRKEEYENLSF</sequence>
<keyword evidence="1" id="KW-1133">Transmembrane helix</keyword>
<keyword evidence="1" id="KW-0472">Membrane</keyword>
<dbReference type="PROSITE" id="PS50835">
    <property type="entry name" value="IG_LIKE"/>
    <property type="match status" value="1"/>
</dbReference>
<evidence type="ECO:0000259" key="2">
    <source>
        <dbReference type="PROSITE" id="PS50835"/>
    </source>
</evidence>
<keyword evidence="4" id="KW-1185">Reference proteome</keyword>
<dbReference type="AlphaFoldDB" id="A0A8W8MC94"/>
<evidence type="ECO:0000313" key="4">
    <source>
        <dbReference type="Proteomes" id="UP000005408"/>
    </source>
</evidence>
<organism evidence="3 4">
    <name type="scientific">Magallana gigas</name>
    <name type="common">Pacific oyster</name>
    <name type="synonym">Crassostrea gigas</name>
    <dbReference type="NCBI Taxonomy" id="29159"/>
    <lineage>
        <taxon>Eukaryota</taxon>
        <taxon>Metazoa</taxon>
        <taxon>Spiralia</taxon>
        <taxon>Lophotrochozoa</taxon>
        <taxon>Mollusca</taxon>
        <taxon>Bivalvia</taxon>
        <taxon>Autobranchia</taxon>
        <taxon>Pteriomorphia</taxon>
        <taxon>Ostreida</taxon>
        <taxon>Ostreoidea</taxon>
        <taxon>Ostreidae</taxon>
        <taxon>Magallana</taxon>
    </lineage>
</organism>
<evidence type="ECO:0000313" key="3">
    <source>
        <dbReference type="EnsemblMetazoa" id="G32854.1:cds"/>
    </source>
</evidence>
<dbReference type="Proteomes" id="UP000005408">
    <property type="component" value="Unassembled WGS sequence"/>
</dbReference>
<proteinExistence type="predicted"/>
<accession>A0A8W8MC94</accession>
<reference evidence="3" key="1">
    <citation type="submission" date="2022-08" db="UniProtKB">
        <authorList>
            <consortium name="EnsemblMetazoa"/>
        </authorList>
    </citation>
    <scope>IDENTIFICATION</scope>
    <source>
        <strain evidence="3">05x7-T-G4-1.051#20</strain>
    </source>
</reference>
<keyword evidence="1" id="KW-0812">Transmembrane</keyword>
<dbReference type="EnsemblMetazoa" id="G32854.1">
    <property type="protein sequence ID" value="G32854.1:cds"/>
    <property type="gene ID" value="G32854"/>
</dbReference>
<evidence type="ECO:0000256" key="1">
    <source>
        <dbReference type="SAM" id="Phobius"/>
    </source>
</evidence>
<protein>
    <recommendedName>
        <fullName evidence="2">Ig-like domain-containing protein</fullName>
    </recommendedName>
</protein>
<name>A0A8W8MC94_MAGGI</name>
<feature type="domain" description="Ig-like" evidence="2">
    <location>
        <begin position="46"/>
        <end position="164"/>
    </location>
</feature>
<dbReference type="InterPro" id="IPR007110">
    <property type="entry name" value="Ig-like_dom"/>
</dbReference>